<reference evidence="3 4" key="1">
    <citation type="journal article" date="2013" name="Curr. Biol.">
        <title>The Genome of the Foraminiferan Reticulomyxa filosa.</title>
        <authorList>
            <person name="Glockner G."/>
            <person name="Hulsmann N."/>
            <person name="Schleicher M."/>
            <person name="Noegel A.A."/>
            <person name="Eichinger L."/>
            <person name="Gallinger C."/>
            <person name="Pawlowski J."/>
            <person name="Sierra R."/>
            <person name="Euteneuer U."/>
            <person name="Pillet L."/>
            <person name="Moustafa A."/>
            <person name="Platzer M."/>
            <person name="Groth M."/>
            <person name="Szafranski K."/>
            <person name="Schliwa M."/>
        </authorList>
    </citation>
    <scope>NUCLEOTIDE SEQUENCE [LARGE SCALE GENOMIC DNA]</scope>
</reference>
<proteinExistence type="predicted"/>
<accession>X6PBG7</accession>
<sequence>MGLCCSGIDANLAAHSATIHSFQKTSAPKEVDTVKGQDNKQESTISRPSYGSNSCPQQTFSKEAVHVMYDFWTDHINFVLKTKKAFFWSMQSCVILFVKRNMCFKQQIGVLLYSHLFCNLVHSRQIFLSCGTIESVGWKLLDHVRLQMIRILHEHPENEWIKELQQLGSTHRQWGIRYGNYQQFLQALHSTFEEHFQESKVYSLRIKYSLENIFTNAAVTITGQNFSILFRDRVDDFLSLEFLDSLEICLSHATGMLLFFFFVFFHTKRILLYLLFVNLCVCVVFGTYIGREYFNRYLEQSFCTEYVVFLRSVNKYSVSSYDSLITIANMFICSNFFENSSNQHYISLLKSTKMVKSPVMNYHWGIEQDIWPNFVAAIHSIKEITRPQSI</sequence>
<evidence type="ECO:0000313" key="4">
    <source>
        <dbReference type="Proteomes" id="UP000023152"/>
    </source>
</evidence>
<dbReference type="GO" id="GO:0020037">
    <property type="term" value="F:heme binding"/>
    <property type="evidence" value="ECO:0007669"/>
    <property type="project" value="InterPro"/>
</dbReference>
<evidence type="ECO:0000313" key="3">
    <source>
        <dbReference type="EMBL" id="ETO35526.1"/>
    </source>
</evidence>
<evidence type="ECO:0000256" key="2">
    <source>
        <dbReference type="SAM" id="Phobius"/>
    </source>
</evidence>
<evidence type="ECO:0000256" key="1">
    <source>
        <dbReference type="SAM" id="MobiDB-lite"/>
    </source>
</evidence>
<keyword evidence="4" id="KW-1185">Reference proteome</keyword>
<dbReference type="Gene3D" id="1.10.490.10">
    <property type="entry name" value="Globins"/>
    <property type="match status" value="1"/>
</dbReference>
<dbReference type="EMBL" id="ASPP01001535">
    <property type="protein sequence ID" value="ETO35526.1"/>
    <property type="molecule type" value="Genomic_DNA"/>
</dbReference>
<comment type="caution">
    <text evidence="3">The sequence shown here is derived from an EMBL/GenBank/DDBJ whole genome shotgun (WGS) entry which is preliminary data.</text>
</comment>
<protein>
    <submittedName>
        <fullName evidence="3">Uncharacterized protein</fullName>
    </submittedName>
</protein>
<feature type="compositionally biased region" description="Basic and acidic residues" evidence="1">
    <location>
        <begin position="28"/>
        <end position="41"/>
    </location>
</feature>
<organism evidence="3 4">
    <name type="scientific">Reticulomyxa filosa</name>
    <dbReference type="NCBI Taxonomy" id="46433"/>
    <lineage>
        <taxon>Eukaryota</taxon>
        <taxon>Sar</taxon>
        <taxon>Rhizaria</taxon>
        <taxon>Retaria</taxon>
        <taxon>Foraminifera</taxon>
        <taxon>Monothalamids</taxon>
        <taxon>Reticulomyxidae</taxon>
        <taxon>Reticulomyxa</taxon>
    </lineage>
</organism>
<keyword evidence="2" id="KW-0812">Transmembrane</keyword>
<keyword evidence="2" id="KW-1133">Transmembrane helix</keyword>
<gene>
    <name evidence="3" type="ORF">RFI_01537</name>
</gene>
<feature type="compositionally biased region" description="Polar residues" evidence="1">
    <location>
        <begin position="42"/>
        <end position="55"/>
    </location>
</feature>
<keyword evidence="2" id="KW-0472">Membrane</keyword>
<feature type="transmembrane region" description="Helical" evidence="2">
    <location>
        <begin position="270"/>
        <end position="290"/>
    </location>
</feature>
<feature type="transmembrane region" description="Helical" evidence="2">
    <location>
        <begin position="242"/>
        <end position="264"/>
    </location>
</feature>
<dbReference type="Proteomes" id="UP000023152">
    <property type="component" value="Unassembled WGS sequence"/>
</dbReference>
<dbReference type="InterPro" id="IPR009050">
    <property type="entry name" value="Globin-like_sf"/>
</dbReference>
<dbReference type="AlphaFoldDB" id="X6PBG7"/>
<dbReference type="SUPFAM" id="SSF46458">
    <property type="entry name" value="Globin-like"/>
    <property type="match status" value="1"/>
</dbReference>
<dbReference type="GO" id="GO:0019825">
    <property type="term" value="F:oxygen binding"/>
    <property type="evidence" value="ECO:0007669"/>
    <property type="project" value="InterPro"/>
</dbReference>
<name>X6PBG7_RETFI</name>
<dbReference type="InterPro" id="IPR012292">
    <property type="entry name" value="Globin/Proto"/>
</dbReference>
<feature type="region of interest" description="Disordered" evidence="1">
    <location>
        <begin position="28"/>
        <end position="55"/>
    </location>
</feature>
<dbReference type="InterPro" id="IPR036305">
    <property type="entry name" value="RGS_sf"/>
</dbReference>
<dbReference type="SUPFAM" id="SSF48097">
    <property type="entry name" value="Regulator of G-protein signaling, RGS"/>
    <property type="match status" value="1"/>
</dbReference>